<sequence length="127" mass="13721">ARLEYNWGPRCNALQNNAVILEYWTENITTLGRKVGEININSGSTDVGNMSVRAPSIHAFLSISNETIPGHSAEFVVAAASELGDKAVIDGAKALAMTAADLVAKPDALSRAKEELEETRKRERIVI</sequence>
<feature type="non-terminal residue" evidence="1">
    <location>
        <position position="1"/>
    </location>
</feature>
<evidence type="ECO:0008006" key="2">
    <source>
        <dbReference type="Google" id="ProtNLM"/>
    </source>
</evidence>
<protein>
    <recommendedName>
        <fullName evidence="2">Amidohydrolase</fullName>
    </recommendedName>
</protein>
<dbReference type="PANTHER" id="PTHR30575:SF0">
    <property type="entry name" value="XAA-ARG DIPEPTIDASE"/>
    <property type="match status" value="1"/>
</dbReference>
<dbReference type="Gene3D" id="3.40.630.10">
    <property type="entry name" value="Zn peptidases"/>
    <property type="match status" value="1"/>
</dbReference>
<organism evidence="1">
    <name type="scientific">marine sediment metagenome</name>
    <dbReference type="NCBI Taxonomy" id="412755"/>
    <lineage>
        <taxon>unclassified sequences</taxon>
        <taxon>metagenomes</taxon>
        <taxon>ecological metagenomes</taxon>
    </lineage>
</organism>
<proteinExistence type="predicted"/>
<dbReference type="GO" id="GO:0016805">
    <property type="term" value="F:dipeptidase activity"/>
    <property type="evidence" value="ECO:0007669"/>
    <property type="project" value="TreeGrafter"/>
</dbReference>
<dbReference type="GO" id="GO:0046657">
    <property type="term" value="P:folic acid catabolic process"/>
    <property type="evidence" value="ECO:0007669"/>
    <property type="project" value="TreeGrafter"/>
</dbReference>
<evidence type="ECO:0000313" key="1">
    <source>
        <dbReference type="EMBL" id="GAH24309.1"/>
    </source>
</evidence>
<dbReference type="SUPFAM" id="SSF53187">
    <property type="entry name" value="Zn-dependent exopeptidases"/>
    <property type="match status" value="1"/>
</dbReference>
<dbReference type="GO" id="GO:0005737">
    <property type="term" value="C:cytoplasm"/>
    <property type="evidence" value="ECO:0007669"/>
    <property type="project" value="TreeGrafter"/>
</dbReference>
<dbReference type="EMBL" id="BARU01004856">
    <property type="protein sequence ID" value="GAH24309.1"/>
    <property type="molecule type" value="Genomic_DNA"/>
</dbReference>
<gene>
    <name evidence="1" type="ORF">S03H2_09506</name>
</gene>
<name>X1F4J2_9ZZZZ</name>
<reference evidence="1" key="1">
    <citation type="journal article" date="2014" name="Front. Microbiol.">
        <title>High frequency of phylogenetically diverse reductive dehalogenase-homologous genes in deep subseafloor sedimentary metagenomes.</title>
        <authorList>
            <person name="Kawai M."/>
            <person name="Futagami T."/>
            <person name="Toyoda A."/>
            <person name="Takaki Y."/>
            <person name="Nishi S."/>
            <person name="Hori S."/>
            <person name="Arai W."/>
            <person name="Tsubouchi T."/>
            <person name="Morono Y."/>
            <person name="Uchiyama I."/>
            <person name="Ito T."/>
            <person name="Fujiyama A."/>
            <person name="Inagaki F."/>
            <person name="Takami H."/>
        </authorList>
    </citation>
    <scope>NUCLEOTIDE SEQUENCE</scope>
    <source>
        <strain evidence="1">Expedition CK06-06</strain>
    </source>
</reference>
<dbReference type="PANTHER" id="PTHR30575">
    <property type="entry name" value="PEPTIDASE M20"/>
    <property type="match status" value="1"/>
</dbReference>
<dbReference type="GO" id="GO:0071713">
    <property type="term" value="F:para-aminobenzoyl-glutamate hydrolase activity"/>
    <property type="evidence" value="ECO:0007669"/>
    <property type="project" value="TreeGrafter"/>
</dbReference>
<dbReference type="InterPro" id="IPR052030">
    <property type="entry name" value="Peptidase_M20/M20A_hydrolases"/>
</dbReference>
<comment type="caution">
    <text evidence="1">The sequence shown here is derived from an EMBL/GenBank/DDBJ whole genome shotgun (WGS) entry which is preliminary data.</text>
</comment>
<dbReference type="AlphaFoldDB" id="X1F4J2"/>
<accession>X1F4J2</accession>